<dbReference type="Pfam" id="PF13977">
    <property type="entry name" value="TetR_C_6"/>
    <property type="match status" value="1"/>
</dbReference>
<protein>
    <recommendedName>
        <fullName evidence="7">HTH tetR-type domain-containing protein</fullName>
    </recommendedName>
</protein>
<dbReference type="Proteomes" id="UP000248724">
    <property type="component" value="Unassembled WGS sequence"/>
</dbReference>
<name>A0A2W5Z0P2_9BACT</name>
<proteinExistence type="predicted"/>
<evidence type="ECO:0000256" key="1">
    <source>
        <dbReference type="ARBA" id="ARBA00022491"/>
    </source>
</evidence>
<keyword evidence="6" id="KW-1133">Transmembrane helix</keyword>
<dbReference type="InterPro" id="IPR009057">
    <property type="entry name" value="Homeodomain-like_sf"/>
</dbReference>
<keyword evidence="2" id="KW-0805">Transcription regulation</keyword>
<comment type="caution">
    <text evidence="8">The sequence shown here is derived from an EMBL/GenBank/DDBJ whole genome shotgun (WGS) entry which is preliminary data.</text>
</comment>
<evidence type="ECO:0000313" key="8">
    <source>
        <dbReference type="EMBL" id="PZR77697.1"/>
    </source>
</evidence>
<evidence type="ECO:0000259" key="7">
    <source>
        <dbReference type="PROSITE" id="PS50977"/>
    </source>
</evidence>
<feature type="domain" description="HTH tetR-type" evidence="7">
    <location>
        <begin position="23"/>
        <end position="83"/>
    </location>
</feature>
<dbReference type="SUPFAM" id="SSF48498">
    <property type="entry name" value="Tetracyclin repressor-like, C-terminal domain"/>
    <property type="match status" value="1"/>
</dbReference>
<evidence type="ECO:0000256" key="6">
    <source>
        <dbReference type="SAM" id="Phobius"/>
    </source>
</evidence>
<sequence length="239" mass="25619">MGVQQIEEVGGMAAVVLQPGEEPGRRGEIIRAAARVLGRMGYSDSSIKQIALEAGVAPGLVHYYFTSKEELLVAVVHDLEREMVSDWQSAVDGIDDPLERIVAALDHTAVRASEHPEFFRLLFDLYVVGLNNPAIRERCAELWTRFVDDIEAEVRQVLAKLPAPGSVPPRDLAEAIGGAIDGIALAGLVRDASPLAVYGALKAMLLSLVVTAYVNAGMDPPVARMRALLDRAGTLAAAE</sequence>
<feature type="transmembrane region" description="Helical" evidence="6">
    <location>
        <begin position="195"/>
        <end position="216"/>
    </location>
</feature>
<organism evidence="8 9">
    <name type="scientific">Candidatus Aeolococcus gillhamiae</name>
    <dbReference type="NCBI Taxonomy" id="3127015"/>
    <lineage>
        <taxon>Bacteria</taxon>
        <taxon>Bacillati</taxon>
        <taxon>Candidatus Dormiibacterota</taxon>
        <taxon>Candidatus Dormibacteria</taxon>
        <taxon>Candidatus Aeolococcales</taxon>
        <taxon>Candidatus Aeolococcaceae</taxon>
        <taxon>Candidatus Aeolococcus</taxon>
    </lineage>
</organism>
<reference evidence="8 9" key="1">
    <citation type="journal article" date="2017" name="Nature">
        <title>Atmospheric trace gases support primary production in Antarctic desert surface soil.</title>
        <authorList>
            <person name="Ji M."/>
            <person name="Greening C."/>
            <person name="Vanwonterghem I."/>
            <person name="Carere C.R."/>
            <person name="Bay S.K."/>
            <person name="Steen J.A."/>
            <person name="Montgomery K."/>
            <person name="Lines T."/>
            <person name="Beardall J."/>
            <person name="van Dorst J."/>
            <person name="Snape I."/>
            <person name="Stott M.B."/>
            <person name="Hugenholtz P."/>
            <person name="Ferrari B.C."/>
        </authorList>
    </citation>
    <scope>NUCLEOTIDE SEQUENCE [LARGE SCALE GENOMIC DNA]</scope>
    <source>
        <strain evidence="8">RRmetagenome_bin12</strain>
    </source>
</reference>
<evidence type="ECO:0000256" key="4">
    <source>
        <dbReference type="ARBA" id="ARBA00023163"/>
    </source>
</evidence>
<dbReference type="InterPro" id="IPR036271">
    <property type="entry name" value="Tet_transcr_reg_TetR-rel_C_sf"/>
</dbReference>
<dbReference type="Gene3D" id="1.10.357.10">
    <property type="entry name" value="Tetracycline Repressor, domain 2"/>
    <property type="match status" value="1"/>
</dbReference>
<dbReference type="InterPro" id="IPR039538">
    <property type="entry name" value="BetI_C"/>
</dbReference>
<keyword evidence="3 5" id="KW-0238">DNA-binding</keyword>
<dbReference type="SUPFAM" id="SSF46689">
    <property type="entry name" value="Homeodomain-like"/>
    <property type="match status" value="1"/>
</dbReference>
<dbReference type="PANTHER" id="PTHR30055:SF226">
    <property type="entry name" value="HTH-TYPE TRANSCRIPTIONAL REGULATOR PKSA"/>
    <property type="match status" value="1"/>
</dbReference>
<dbReference type="PROSITE" id="PS50977">
    <property type="entry name" value="HTH_TETR_2"/>
    <property type="match status" value="1"/>
</dbReference>
<dbReference type="InterPro" id="IPR050109">
    <property type="entry name" value="HTH-type_TetR-like_transc_reg"/>
</dbReference>
<dbReference type="PROSITE" id="PS01081">
    <property type="entry name" value="HTH_TETR_1"/>
    <property type="match status" value="1"/>
</dbReference>
<dbReference type="InterPro" id="IPR001647">
    <property type="entry name" value="HTH_TetR"/>
</dbReference>
<keyword evidence="4" id="KW-0804">Transcription</keyword>
<gene>
    <name evidence="8" type="ORF">DLM65_15055</name>
</gene>
<dbReference type="GO" id="GO:0003700">
    <property type="term" value="F:DNA-binding transcription factor activity"/>
    <property type="evidence" value="ECO:0007669"/>
    <property type="project" value="TreeGrafter"/>
</dbReference>
<dbReference type="EMBL" id="QHBU01000287">
    <property type="protein sequence ID" value="PZR77697.1"/>
    <property type="molecule type" value="Genomic_DNA"/>
</dbReference>
<dbReference type="AlphaFoldDB" id="A0A2W5Z0P2"/>
<evidence type="ECO:0000313" key="9">
    <source>
        <dbReference type="Proteomes" id="UP000248724"/>
    </source>
</evidence>
<dbReference type="Pfam" id="PF00440">
    <property type="entry name" value="TetR_N"/>
    <property type="match status" value="1"/>
</dbReference>
<dbReference type="InterPro" id="IPR023772">
    <property type="entry name" value="DNA-bd_HTH_TetR-type_CS"/>
</dbReference>
<keyword evidence="6" id="KW-0472">Membrane</keyword>
<dbReference type="GO" id="GO:0000976">
    <property type="term" value="F:transcription cis-regulatory region binding"/>
    <property type="evidence" value="ECO:0007669"/>
    <property type="project" value="TreeGrafter"/>
</dbReference>
<keyword evidence="6" id="KW-0812">Transmembrane</keyword>
<feature type="DNA-binding region" description="H-T-H motif" evidence="5">
    <location>
        <begin position="46"/>
        <end position="65"/>
    </location>
</feature>
<dbReference type="PANTHER" id="PTHR30055">
    <property type="entry name" value="HTH-TYPE TRANSCRIPTIONAL REGULATOR RUTR"/>
    <property type="match status" value="1"/>
</dbReference>
<dbReference type="PRINTS" id="PR00455">
    <property type="entry name" value="HTHTETR"/>
</dbReference>
<accession>A0A2W5Z0P2</accession>
<evidence type="ECO:0000256" key="2">
    <source>
        <dbReference type="ARBA" id="ARBA00023015"/>
    </source>
</evidence>
<evidence type="ECO:0000256" key="3">
    <source>
        <dbReference type="ARBA" id="ARBA00023125"/>
    </source>
</evidence>
<keyword evidence="1" id="KW-0678">Repressor</keyword>
<evidence type="ECO:0000256" key="5">
    <source>
        <dbReference type="PROSITE-ProRule" id="PRU00335"/>
    </source>
</evidence>